<evidence type="ECO:0000259" key="8">
    <source>
        <dbReference type="Pfam" id="PF18917"/>
    </source>
</evidence>
<keyword evidence="2" id="KW-1003">Cell membrane</keyword>
<dbReference type="PATRIC" id="fig|1618417.4.peg.1226"/>
<dbReference type="EMBL" id="LBSJ01000047">
    <property type="protein sequence ID" value="KKQ13617.1"/>
    <property type="molecule type" value="Genomic_DNA"/>
</dbReference>
<dbReference type="Proteomes" id="UP000034448">
    <property type="component" value="Unassembled WGS sequence"/>
</dbReference>
<feature type="transmembrane region" description="Helical" evidence="6">
    <location>
        <begin position="41"/>
        <end position="66"/>
    </location>
</feature>
<comment type="caution">
    <text evidence="9">The sequence shown here is derived from an EMBL/GenBank/DDBJ whole genome shotgun (WGS) entry which is preliminary data.</text>
</comment>
<keyword evidence="3 6" id="KW-0812">Transmembrane</keyword>
<dbReference type="InterPro" id="IPR052027">
    <property type="entry name" value="PspC"/>
</dbReference>
<organism evidence="9 10">
    <name type="scientific">Candidatus Daviesbacteria bacterium GW2011_GWA1_36_8</name>
    <dbReference type="NCBI Taxonomy" id="1618417"/>
    <lineage>
        <taxon>Bacteria</taxon>
        <taxon>Candidatus Daviesiibacteriota</taxon>
    </lineage>
</organism>
<evidence type="ECO:0000256" key="3">
    <source>
        <dbReference type="ARBA" id="ARBA00022692"/>
    </source>
</evidence>
<evidence type="ECO:0000256" key="1">
    <source>
        <dbReference type="ARBA" id="ARBA00004162"/>
    </source>
</evidence>
<sequence length="155" mass="17739">MPTKEKPNNLNSQRLHRSETNKIIAGVAGGIGEFFDIDPTIIRIIFVLLTIFGGSGILIYFILWIVMPSSTNTSEITKDTLKENLQDLKNTTQKFTHTISRPTTKDDSKFWWALFIIILGFLFLFNNLGIFQFQEFGRFWPVLLVLLGLSILLRS</sequence>
<reference evidence="9 10" key="1">
    <citation type="journal article" date="2015" name="Nature">
        <title>rRNA introns, odd ribosomes, and small enigmatic genomes across a large radiation of phyla.</title>
        <authorList>
            <person name="Brown C.T."/>
            <person name="Hug L.A."/>
            <person name="Thomas B.C."/>
            <person name="Sharon I."/>
            <person name="Castelle C.J."/>
            <person name="Singh A."/>
            <person name="Wilkins M.J."/>
            <person name="Williams K.H."/>
            <person name="Banfield J.F."/>
        </authorList>
    </citation>
    <scope>NUCLEOTIDE SEQUENCE [LARGE SCALE GENOMIC DNA]</scope>
</reference>
<gene>
    <name evidence="9" type="ORF">US28_C0047G0003</name>
</gene>
<evidence type="ECO:0000313" key="10">
    <source>
        <dbReference type="Proteomes" id="UP000034448"/>
    </source>
</evidence>
<evidence type="ECO:0000256" key="4">
    <source>
        <dbReference type="ARBA" id="ARBA00022989"/>
    </source>
</evidence>
<evidence type="ECO:0000256" key="2">
    <source>
        <dbReference type="ARBA" id="ARBA00022475"/>
    </source>
</evidence>
<dbReference type="Pfam" id="PF04024">
    <property type="entry name" value="PspC"/>
    <property type="match status" value="1"/>
</dbReference>
<evidence type="ECO:0000313" key="9">
    <source>
        <dbReference type="EMBL" id="KKQ13617.1"/>
    </source>
</evidence>
<feature type="domain" description="LiaI-LiaF-like transmembrane region" evidence="8">
    <location>
        <begin position="110"/>
        <end position="152"/>
    </location>
</feature>
<proteinExistence type="predicted"/>
<feature type="transmembrane region" description="Helical" evidence="6">
    <location>
        <begin position="136"/>
        <end position="153"/>
    </location>
</feature>
<protein>
    <submittedName>
        <fullName evidence="9">Phage shock protein C, PspC</fullName>
    </submittedName>
</protein>
<dbReference type="PANTHER" id="PTHR33885:SF3">
    <property type="entry name" value="PHAGE SHOCK PROTEIN C"/>
    <property type="match status" value="1"/>
</dbReference>
<feature type="domain" description="Phage shock protein PspC N-terminal" evidence="7">
    <location>
        <begin position="13"/>
        <end position="69"/>
    </location>
</feature>
<feature type="transmembrane region" description="Helical" evidence="6">
    <location>
        <begin position="110"/>
        <end position="130"/>
    </location>
</feature>
<evidence type="ECO:0000259" key="7">
    <source>
        <dbReference type="Pfam" id="PF04024"/>
    </source>
</evidence>
<dbReference type="InterPro" id="IPR043726">
    <property type="entry name" value="LiaI-LiaF-like_TM1"/>
</dbReference>
<keyword evidence="5 6" id="KW-0472">Membrane</keyword>
<dbReference type="AlphaFoldDB" id="A0A0G0F6V6"/>
<accession>A0A0G0F6V6</accession>
<keyword evidence="4 6" id="KW-1133">Transmembrane helix</keyword>
<dbReference type="PANTHER" id="PTHR33885">
    <property type="entry name" value="PHAGE SHOCK PROTEIN C"/>
    <property type="match status" value="1"/>
</dbReference>
<dbReference type="Pfam" id="PF18917">
    <property type="entry name" value="LiaI-LiaF-like_TM1"/>
    <property type="match status" value="1"/>
</dbReference>
<dbReference type="GO" id="GO:0005886">
    <property type="term" value="C:plasma membrane"/>
    <property type="evidence" value="ECO:0007669"/>
    <property type="project" value="UniProtKB-SubCell"/>
</dbReference>
<dbReference type="InterPro" id="IPR007168">
    <property type="entry name" value="Phageshock_PspC_N"/>
</dbReference>
<name>A0A0G0F6V6_9BACT</name>
<evidence type="ECO:0000256" key="5">
    <source>
        <dbReference type="ARBA" id="ARBA00023136"/>
    </source>
</evidence>
<comment type="subcellular location">
    <subcellularLocation>
        <location evidence="1">Cell membrane</location>
        <topology evidence="1">Single-pass membrane protein</topology>
    </subcellularLocation>
</comment>
<evidence type="ECO:0000256" key="6">
    <source>
        <dbReference type="SAM" id="Phobius"/>
    </source>
</evidence>